<accession>A0A645EK83</accession>
<protein>
    <submittedName>
        <fullName evidence="2">Uncharacterized protein</fullName>
    </submittedName>
</protein>
<gene>
    <name evidence="2" type="ORF">SDC9_148931</name>
</gene>
<evidence type="ECO:0000313" key="2">
    <source>
        <dbReference type="EMBL" id="MPN01720.1"/>
    </source>
</evidence>
<feature type="region of interest" description="Disordered" evidence="1">
    <location>
        <begin position="251"/>
        <end position="302"/>
    </location>
</feature>
<sequence length="302" mass="31211">MTYATVGPDRPALTTSGLGALQHRAELRAAHPGLHPGRAHGTRADADLQHVRPGGDQIEDAGGGDDVAGDDRDADAGTVRDLVTDGADGGQRLQHPVLVAVRSVDDEDVGLRGEQGAGAALDVAADADRGADHQASPGICGGLVDRGPDGALAGHDAEDVVAIGDHRHIQVVALEGLEHGAGLGVRWEGEEVGPHHLMGLGEAVHIGGVLRLQQADGPAVVDDHRDTVCALVDDRHGLADRGVGGDVDRRVEDRVGGLDPTDRPVDLVGRDVLGQDRDPAAAGHCLGHPAPRDRRHVGHDDR</sequence>
<feature type="compositionally biased region" description="Basic and acidic residues" evidence="1">
    <location>
        <begin position="251"/>
        <end position="279"/>
    </location>
</feature>
<feature type="compositionally biased region" description="Basic residues" evidence="1">
    <location>
        <begin position="293"/>
        <end position="302"/>
    </location>
</feature>
<comment type="caution">
    <text evidence="2">The sequence shown here is derived from an EMBL/GenBank/DDBJ whole genome shotgun (WGS) entry which is preliminary data.</text>
</comment>
<dbReference type="EMBL" id="VSSQ01047715">
    <property type="protein sequence ID" value="MPN01720.1"/>
    <property type="molecule type" value="Genomic_DNA"/>
</dbReference>
<name>A0A645EK83_9ZZZZ</name>
<proteinExistence type="predicted"/>
<evidence type="ECO:0000256" key="1">
    <source>
        <dbReference type="SAM" id="MobiDB-lite"/>
    </source>
</evidence>
<dbReference type="AlphaFoldDB" id="A0A645EK83"/>
<reference evidence="2" key="1">
    <citation type="submission" date="2019-08" db="EMBL/GenBank/DDBJ databases">
        <authorList>
            <person name="Kucharzyk K."/>
            <person name="Murdoch R.W."/>
            <person name="Higgins S."/>
            <person name="Loffler F."/>
        </authorList>
    </citation>
    <scope>NUCLEOTIDE SEQUENCE</scope>
</reference>
<feature type="region of interest" description="Disordered" evidence="1">
    <location>
        <begin position="52"/>
        <end position="72"/>
    </location>
</feature>
<organism evidence="2">
    <name type="scientific">bioreactor metagenome</name>
    <dbReference type="NCBI Taxonomy" id="1076179"/>
    <lineage>
        <taxon>unclassified sequences</taxon>
        <taxon>metagenomes</taxon>
        <taxon>ecological metagenomes</taxon>
    </lineage>
</organism>